<dbReference type="EMBL" id="JASBWV010000042">
    <property type="protein sequence ID" value="KAJ9115726.1"/>
    <property type="molecule type" value="Genomic_DNA"/>
</dbReference>
<gene>
    <name evidence="1" type="ORF">QFC24_006909</name>
</gene>
<name>A0ACC2WX49_9TREE</name>
<keyword evidence="2" id="KW-1185">Reference proteome</keyword>
<dbReference type="Proteomes" id="UP001234202">
    <property type="component" value="Unassembled WGS sequence"/>
</dbReference>
<accession>A0ACC2WX49</accession>
<protein>
    <submittedName>
        <fullName evidence="1">Uncharacterized protein</fullName>
    </submittedName>
</protein>
<evidence type="ECO:0000313" key="1">
    <source>
        <dbReference type="EMBL" id="KAJ9115726.1"/>
    </source>
</evidence>
<evidence type="ECO:0000313" key="2">
    <source>
        <dbReference type="Proteomes" id="UP001234202"/>
    </source>
</evidence>
<reference evidence="1" key="1">
    <citation type="submission" date="2023-04" db="EMBL/GenBank/DDBJ databases">
        <title>Draft Genome sequencing of Naganishia species isolated from polar environments using Oxford Nanopore Technology.</title>
        <authorList>
            <person name="Leo P."/>
            <person name="Venkateswaran K."/>
        </authorList>
    </citation>
    <scope>NUCLEOTIDE SEQUENCE</scope>
    <source>
        <strain evidence="1">DBVPG 5303</strain>
    </source>
</reference>
<organism evidence="1 2">
    <name type="scientific">Naganishia onofrii</name>
    <dbReference type="NCBI Taxonomy" id="1851511"/>
    <lineage>
        <taxon>Eukaryota</taxon>
        <taxon>Fungi</taxon>
        <taxon>Dikarya</taxon>
        <taxon>Basidiomycota</taxon>
        <taxon>Agaricomycotina</taxon>
        <taxon>Tremellomycetes</taxon>
        <taxon>Filobasidiales</taxon>
        <taxon>Filobasidiaceae</taxon>
        <taxon>Naganishia</taxon>
    </lineage>
</organism>
<comment type="caution">
    <text evidence="1">The sequence shown here is derived from an EMBL/GenBank/DDBJ whole genome shotgun (WGS) entry which is preliminary data.</text>
</comment>
<sequence>MLMYRVAVSISWWWKVGRWESVTARPTSEIRGSYRSVAVSKCPLEEVAPRVRGGGDAAAVGGGSRGAESGQGGERRLTYSRARRFARTVHEEAPPLDVNPADEEQRDDDGNDDAFGTPVEGDIYLFSNSNFTDVQRELYSLAITETSTTSTFTSTASSDALPSSQAEARSTNLTARLPSSPHAHSHPSPVAVQAQQPPGLRFPFAAHIGHHLVLGGTYLSQSAAQFAVWALNLRTWQWEKISAQVLEGSGGKVVRRGENGEAMMGGGGGLEETGLPGGSWNRAVYWPSEEVAMLDASDEKEEGTDEQRRERQEQGGKLLVFGNRYRNLQDDYELRAINFDHVAVIELEVFGIYQPPMQHPLLRRRLQQQQAGTVPVGWMSHDAEHSRIEYALNLLHSGFLADFNVVCEDGRAIRCSSRVLEERWLWFREQRARYVESLSSIGKRAGSSRTLYISESYPVVKAFLEYLYTLDLVTALQHRPPVLSGLLILAKQYEMGDLKQLAVHAMQTRLDESTALGIYEVATLCECPHLQVRALKVVLAMQKRAGKVSHHRRQQSSGPAAAVTAGGHGATLPHATFPPESEDDSTRTVNNDDATIGGSATGYHHAYTTGGPILSSTGRLDSGQLKGPEHSRQLSANPSNTEAESDMNGTPTRDVPHSVSHENQAHGAEVFADDLVNDYDPPTYRTRRRSASVASVHHFQTREELLSGVTSQGEIVHRVGPTYPSWTGMKLGFPRVGLNDNDTQERKLVTRKMTSMSSLLSFTNRKSANAHPSRGPSTTGNNRGRITKSQIPLSCDNAGTQQVPRDQALVASHHQGRRPPGNMGSNTSDSSAPSSPVTPTSRAETQHDFASPPMRAIGTKVPAVTHLMSLPVLG</sequence>
<proteinExistence type="predicted"/>